<gene>
    <name evidence="2" type="ORF">KY084_07360</name>
</gene>
<protein>
    <submittedName>
        <fullName evidence="2">Uroporphyrinogen-III synthase</fullName>
    </submittedName>
</protein>
<proteinExistence type="predicted"/>
<dbReference type="Proteomes" id="UP001197214">
    <property type="component" value="Unassembled WGS sequence"/>
</dbReference>
<keyword evidence="3" id="KW-1185">Reference proteome</keyword>
<name>A0ABS6XKF8_9SPHN</name>
<feature type="domain" description="Tetrapyrrole biosynthesis uroporphyrinogen III synthase" evidence="1">
    <location>
        <begin position="16"/>
        <end position="213"/>
    </location>
</feature>
<dbReference type="InterPro" id="IPR003754">
    <property type="entry name" value="4pyrrol_synth_uPrphyn_synth"/>
</dbReference>
<accession>A0ABS6XKF8</accession>
<reference evidence="2 3" key="1">
    <citation type="submission" date="2021-07" db="EMBL/GenBank/DDBJ databases">
        <title>Stakelama flava sp. nov., a novel endophytic bacterium isolated from branch of Kandelia candel.</title>
        <authorList>
            <person name="Tuo L."/>
        </authorList>
    </citation>
    <scope>NUCLEOTIDE SEQUENCE [LARGE SCALE GENOMIC DNA]</scope>
    <source>
        <strain evidence="2 3">CBK3Z-3</strain>
    </source>
</reference>
<dbReference type="Pfam" id="PF02602">
    <property type="entry name" value="HEM4"/>
    <property type="match status" value="1"/>
</dbReference>
<dbReference type="CDD" id="cd06578">
    <property type="entry name" value="HemD"/>
    <property type="match status" value="1"/>
</dbReference>
<evidence type="ECO:0000313" key="3">
    <source>
        <dbReference type="Proteomes" id="UP001197214"/>
    </source>
</evidence>
<dbReference type="RefSeq" id="WP_219237807.1">
    <property type="nucleotide sequence ID" value="NZ_JAHWZX010000005.1"/>
</dbReference>
<organism evidence="2 3">
    <name type="scientific">Stakelama flava</name>
    <dbReference type="NCBI Taxonomy" id="2860338"/>
    <lineage>
        <taxon>Bacteria</taxon>
        <taxon>Pseudomonadati</taxon>
        <taxon>Pseudomonadota</taxon>
        <taxon>Alphaproteobacteria</taxon>
        <taxon>Sphingomonadales</taxon>
        <taxon>Sphingomonadaceae</taxon>
        <taxon>Stakelama</taxon>
    </lineage>
</organism>
<evidence type="ECO:0000313" key="2">
    <source>
        <dbReference type="EMBL" id="MBW4330695.1"/>
    </source>
</evidence>
<sequence length="223" mass="23202">MSRSLVVLRPEPGNSQTARRIEEAGFTAIRLPLFVVRPLPWPAPERAHDALILTSANAMRHGGAQLAALTGLPVYAVGPATAMSAQAMGFKVVRTGSEGVDALLDQARADGVRRALHLTGRDHRLSRIPPIAEIREVYASEACAIDTAATRSLEQQVALVHSPRAGEAFAALADREALNRGKIAIAAISPAAAQAVGGGWRNIAVADAISDAAVIAAATSLAD</sequence>
<evidence type="ECO:0000259" key="1">
    <source>
        <dbReference type="Pfam" id="PF02602"/>
    </source>
</evidence>
<dbReference type="EMBL" id="JAHWZX010000005">
    <property type="protein sequence ID" value="MBW4330695.1"/>
    <property type="molecule type" value="Genomic_DNA"/>
</dbReference>
<comment type="caution">
    <text evidence="2">The sequence shown here is derived from an EMBL/GenBank/DDBJ whole genome shotgun (WGS) entry which is preliminary data.</text>
</comment>